<gene>
    <name evidence="1" type="ORF">LOK49_LG10G00911</name>
</gene>
<accession>A0ACC0GCM1</accession>
<name>A0ACC0GCM1_9ERIC</name>
<evidence type="ECO:0000313" key="1">
    <source>
        <dbReference type="EMBL" id="KAI7998709.1"/>
    </source>
</evidence>
<dbReference type="Proteomes" id="UP001060215">
    <property type="component" value="Chromosome 10"/>
</dbReference>
<sequence length="117" mass="11733">MNTETSSNADYAWEEGCNALSVNSTSGLIFPQSDAGLLVALLYAAVSDLHMGSSVCACLWVMLVGSAAISSAIRGVAFSSAIRGVAFSSAIRGADASSAISSVSFAVSSAISSAVRC</sequence>
<organism evidence="1 2">
    <name type="scientific">Camellia lanceoleosa</name>
    <dbReference type="NCBI Taxonomy" id="1840588"/>
    <lineage>
        <taxon>Eukaryota</taxon>
        <taxon>Viridiplantae</taxon>
        <taxon>Streptophyta</taxon>
        <taxon>Embryophyta</taxon>
        <taxon>Tracheophyta</taxon>
        <taxon>Spermatophyta</taxon>
        <taxon>Magnoliopsida</taxon>
        <taxon>eudicotyledons</taxon>
        <taxon>Gunneridae</taxon>
        <taxon>Pentapetalae</taxon>
        <taxon>asterids</taxon>
        <taxon>Ericales</taxon>
        <taxon>Theaceae</taxon>
        <taxon>Camellia</taxon>
    </lineage>
</organism>
<keyword evidence="2" id="KW-1185">Reference proteome</keyword>
<reference evidence="1 2" key="1">
    <citation type="journal article" date="2022" name="Plant J.">
        <title>Chromosome-level genome of Camellia lanceoleosa provides a valuable resource for understanding genome evolution and self-incompatibility.</title>
        <authorList>
            <person name="Gong W."/>
            <person name="Xiao S."/>
            <person name="Wang L."/>
            <person name="Liao Z."/>
            <person name="Chang Y."/>
            <person name="Mo W."/>
            <person name="Hu G."/>
            <person name="Li W."/>
            <person name="Zhao G."/>
            <person name="Zhu H."/>
            <person name="Hu X."/>
            <person name="Ji K."/>
            <person name="Xiang X."/>
            <person name="Song Q."/>
            <person name="Yuan D."/>
            <person name="Jin S."/>
            <person name="Zhang L."/>
        </authorList>
    </citation>
    <scope>NUCLEOTIDE SEQUENCE [LARGE SCALE GENOMIC DNA]</scope>
    <source>
        <strain evidence="1">SQ_2022a</strain>
    </source>
</reference>
<evidence type="ECO:0000313" key="2">
    <source>
        <dbReference type="Proteomes" id="UP001060215"/>
    </source>
</evidence>
<dbReference type="EMBL" id="CM045767">
    <property type="protein sequence ID" value="KAI7998709.1"/>
    <property type="molecule type" value="Genomic_DNA"/>
</dbReference>
<comment type="caution">
    <text evidence="1">The sequence shown here is derived from an EMBL/GenBank/DDBJ whole genome shotgun (WGS) entry which is preliminary data.</text>
</comment>
<protein>
    <submittedName>
        <fullName evidence="1">Uncharacterized protein</fullName>
    </submittedName>
</protein>
<proteinExistence type="predicted"/>